<gene>
    <name evidence="2" type="ORF">BFG57_05645</name>
</gene>
<dbReference type="Proteomes" id="UP000095209">
    <property type="component" value="Unassembled WGS sequence"/>
</dbReference>
<dbReference type="PANTHER" id="PTHR46399">
    <property type="entry name" value="B30.2/SPRY DOMAIN-CONTAINING PROTEIN"/>
    <property type="match status" value="1"/>
</dbReference>
<protein>
    <submittedName>
        <fullName evidence="2">Ryanodine receptor Ryr</fullName>
    </submittedName>
</protein>
<dbReference type="InterPro" id="IPR003032">
    <property type="entry name" value="Ryanodine_rcpt"/>
</dbReference>
<dbReference type="AlphaFoldDB" id="A0A1E5LBI7"/>
<keyword evidence="3" id="KW-1185">Reference proteome</keyword>
<comment type="caution">
    <text evidence="2">The sequence shown here is derived from an EMBL/GenBank/DDBJ whole genome shotgun (WGS) entry which is preliminary data.</text>
</comment>
<dbReference type="EMBL" id="MJEH01000062">
    <property type="protein sequence ID" value="OEH91349.1"/>
    <property type="molecule type" value="Genomic_DNA"/>
</dbReference>
<feature type="domain" description="Ryanodine receptor Ryr" evidence="1">
    <location>
        <begin position="10"/>
        <end position="100"/>
    </location>
</feature>
<dbReference type="Pfam" id="PF02026">
    <property type="entry name" value="RyR"/>
    <property type="match status" value="1"/>
</dbReference>
<evidence type="ECO:0000313" key="3">
    <source>
        <dbReference type="Proteomes" id="UP000095209"/>
    </source>
</evidence>
<dbReference type="STRING" id="1305675.BFG57_05645"/>
<name>A0A1E5LBI7_9BACI</name>
<dbReference type="GO" id="GO:0005219">
    <property type="term" value="F:ryanodine-sensitive calcium-release channel activity"/>
    <property type="evidence" value="ECO:0007669"/>
    <property type="project" value="TreeGrafter"/>
</dbReference>
<dbReference type="Gene3D" id="6.20.350.10">
    <property type="match status" value="1"/>
</dbReference>
<evidence type="ECO:0000259" key="1">
    <source>
        <dbReference type="Pfam" id="PF02026"/>
    </source>
</evidence>
<proteinExistence type="predicted"/>
<dbReference type="InterPro" id="IPR015925">
    <property type="entry name" value="Ryanodine_IP3_receptor"/>
</dbReference>
<organism evidence="2 3">
    <name type="scientific">Bacillus solimangrovi</name>
    <dbReference type="NCBI Taxonomy" id="1305675"/>
    <lineage>
        <taxon>Bacteria</taxon>
        <taxon>Bacillati</taxon>
        <taxon>Bacillota</taxon>
        <taxon>Bacilli</taxon>
        <taxon>Bacillales</taxon>
        <taxon>Bacillaceae</taxon>
        <taxon>Bacillus</taxon>
    </lineage>
</organism>
<dbReference type="GO" id="GO:0014808">
    <property type="term" value="P:release of sequestered calcium ion into cytosol by sarcoplasmic reticulum"/>
    <property type="evidence" value="ECO:0007669"/>
    <property type="project" value="TreeGrafter"/>
</dbReference>
<accession>A0A1E5LBI7</accession>
<dbReference type="PANTHER" id="PTHR46399:SF8">
    <property type="entry name" value="B30.2_SPRY DOMAIN-CONTAINING PROTEIN"/>
    <property type="match status" value="1"/>
</dbReference>
<reference evidence="2 3" key="1">
    <citation type="submission" date="2016-08" db="EMBL/GenBank/DDBJ databases">
        <title>Genome of Bacillus solimangrovi GH2-4.</title>
        <authorList>
            <person name="Lim S."/>
            <person name="Kim B.-C."/>
        </authorList>
    </citation>
    <scope>NUCLEOTIDE SEQUENCE [LARGE SCALE GENOMIC DNA]</scope>
    <source>
        <strain evidence="2 3">GH2-4</strain>
    </source>
</reference>
<keyword evidence="2" id="KW-0675">Receptor</keyword>
<sequence length="100" mass="11874">MQKKGNLMTYKPLPIDTSLTILPDDIEEVIEVIAENVHERWADNRIREGWTYGVERNDLLKKHPCLKPYHELEESEKQYDRITATETIKVLINMGFKFER</sequence>
<dbReference type="GO" id="GO:0034704">
    <property type="term" value="C:calcium channel complex"/>
    <property type="evidence" value="ECO:0007669"/>
    <property type="project" value="TreeGrafter"/>
</dbReference>
<evidence type="ECO:0000313" key="2">
    <source>
        <dbReference type="EMBL" id="OEH91349.1"/>
    </source>
</evidence>